<keyword evidence="1" id="KW-0547">Nucleotide-binding</keyword>
<reference evidence="5" key="1">
    <citation type="submission" date="2022-01" db="EMBL/GenBank/DDBJ databases">
        <authorList>
            <person name="King R."/>
        </authorList>
    </citation>
    <scope>NUCLEOTIDE SEQUENCE</scope>
</reference>
<dbReference type="InterPro" id="IPR038357">
    <property type="entry name" value="KEN_sf"/>
</dbReference>
<dbReference type="EMBL" id="OU895880">
    <property type="protein sequence ID" value="CAG9810673.1"/>
    <property type="molecule type" value="Genomic_DNA"/>
</dbReference>
<protein>
    <recommendedName>
        <fullName evidence="4">KEN domain-containing protein</fullName>
    </recommendedName>
</protein>
<dbReference type="AlphaFoldDB" id="A0A9N9S5V3"/>
<feature type="compositionally biased region" description="Basic and acidic residues" evidence="3">
    <location>
        <begin position="406"/>
        <end position="415"/>
    </location>
</feature>
<gene>
    <name evidence="5" type="ORF">CHIRRI_LOCUS13486</name>
</gene>
<dbReference type="InterPro" id="IPR010513">
    <property type="entry name" value="KEN_dom"/>
</dbReference>
<dbReference type="Gene3D" id="1.20.1440.180">
    <property type="entry name" value="KEN domain"/>
    <property type="match status" value="1"/>
</dbReference>
<dbReference type="Gene3D" id="1.10.510.10">
    <property type="entry name" value="Transferase(Phosphotransferase) domain 1"/>
    <property type="match status" value="1"/>
</dbReference>
<sequence length="456" mass="53632">MTMSCGMQQKPSIVEEKVEEIFTKSKTSINGTIGPRKEPEEIFKCSEENLLHTDSYSKWYKETYKLGVNVVVRKITDLTKENEIKISNEIKLNIKLANQYVSSFLKFYKIKAGYECVYVIYESCQSTIDKFMKENADKLSKKEFSDLIIGIMKTFGNLHNNNIIILNKFLSWNMAYCLENGELKFKILNLTEAEDVSEQASKCYKNDIKQFGKLLFSIVTKAEEVEESYDHNASLGTFDGIKDFINTKLKDLKCIESFKKESFADLIASMMENKESSILNYLDYSFFWDTPKIEECFKVTNSWIYKKNKDMENKFNEEFKYENWKDKITESVIKQEITRGYGNTGAEMIRFMRNRIGHSKDYKDKCGRYFYENELEPCEYFFEIFPELFYKLSKFYIENELYVPHKQDSKPKPNQEKFQQSSSSSAPHGNSASYNNKLRIEHIALQKMSKFENKKQ</sequence>
<evidence type="ECO:0000313" key="5">
    <source>
        <dbReference type="EMBL" id="CAG9810673.1"/>
    </source>
</evidence>
<feature type="region of interest" description="Disordered" evidence="3">
    <location>
        <begin position="406"/>
        <end position="433"/>
    </location>
</feature>
<dbReference type="GO" id="GO:0005524">
    <property type="term" value="F:ATP binding"/>
    <property type="evidence" value="ECO:0007669"/>
    <property type="project" value="UniProtKB-KW"/>
</dbReference>
<keyword evidence="2" id="KW-0067">ATP-binding</keyword>
<reference evidence="5" key="2">
    <citation type="submission" date="2022-10" db="EMBL/GenBank/DDBJ databases">
        <authorList>
            <consortium name="ENA_rothamsted_submissions"/>
            <consortium name="culmorum"/>
            <person name="King R."/>
        </authorList>
    </citation>
    <scope>NUCLEOTIDE SEQUENCE</scope>
</reference>
<keyword evidence="6" id="KW-1185">Reference proteome</keyword>
<name>A0A9N9S5V3_9DIPT</name>
<dbReference type="GO" id="GO:0004540">
    <property type="term" value="F:RNA nuclease activity"/>
    <property type="evidence" value="ECO:0007669"/>
    <property type="project" value="InterPro"/>
</dbReference>
<evidence type="ECO:0000313" key="6">
    <source>
        <dbReference type="Proteomes" id="UP001153620"/>
    </source>
</evidence>
<evidence type="ECO:0000259" key="4">
    <source>
        <dbReference type="Pfam" id="PF06479"/>
    </source>
</evidence>
<proteinExistence type="predicted"/>
<accession>A0A9N9S5V3</accession>
<evidence type="ECO:0000256" key="3">
    <source>
        <dbReference type="SAM" id="MobiDB-lite"/>
    </source>
</evidence>
<evidence type="ECO:0000256" key="1">
    <source>
        <dbReference type="ARBA" id="ARBA00022741"/>
    </source>
</evidence>
<organism evidence="5 6">
    <name type="scientific">Chironomus riparius</name>
    <dbReference type="NCBI Taxonomy" id="315576"/>
    <lineage>
        <taxon>Eukaryota</taxon>
        <taxon>Metazoa</taxon>
        <taxon>Ecdysozoa</taxon>
        <taxon>Arthropoda</taxon>
        <taxon>Hexapoda</taxon>
        <taxon>Insecta</taxon>
        <taxon>Pterygota</taxon>
        <taxon>Neoptera</taxon>
        <taxon>Endopterygota</taxon>
        <taxon>Diptera</taxon>
        <taxon>Nematocera</taxon>
        <taxon>Chironomoidea</taxon>
        <taxon>Chironomidae</taxon>
        <taxon>Chironominae</taxon>
        <taxon>Chironomus</taxon>
    </lineage>
</organism>
<dbReference type="GO" id="GO:0006397">
    <property type="term" value="P:mRNA processing"/>
    <property type="evidence" value="ECO:0007669"/>
    <property type="project" value="InterPro"/>
</dbReference>
<dbReference type="Proteomes" id="UP001153620">
    <property type="component" value="Chromosome 4"/>
</dbReference>
<dbReference type="SUPFAM" id="SSF56112">
    <property type="entry name" value="Protein kinase-like (PK-like)"/>
    <property type="match status" value="1"/>
</dbReference>
<evidence type="ECO:0000256" key="2">
    <source>
        <dbReference type="ARBA" id="ARBA00022840"/>
    </source>
</evidence>
<dbReference type="Pfam" id="PF06479">
    <property type="entry name" value="Ribonuc_2-5A"/>
    <property type="match status" value="1"/>
</dbReference>
<feature type="domain" description="KEN" evidence="4">
    <location>
        <begin position="311"/>
        <end position="395"/>
    </location>
</feature>
<dbReference type="InterPro" id="IPR011009">
    <property type="entry name" value="Kinase-like_dom_sf"/>
</dbReference>